<evidence type="ECO:0000259" key="1">
    <source>
        <dbReference type="Pfam" id="PF09917"/>
    </source>
</evidence>
<evidence type="ECO:0000313" key="2">
    <source>
        <dbReference type="EMBL" id="MBK0383189.1"/>
    </source>
</evidence>
<dbReference type="RefSeq" id="WP_200586003.1">
    <property type="nucleotide sequence ID" value="NZ_JAEHFY010000012.1"/>
</dbReference>
<name>A0ABS1BJW4_9SPHI</name>
<protein>
    <submittedName>
        <fullName evidence="2">DUF2147 domain-containing protein</fullName>
    </submittedName>
</protein>
<reference evidence="2 3" key="1">
    <citation type="submission" date="2020-12" db="EMBL/GenBank/DDBJ databases">
        <title>Bacterial novel species Pedobacter sp. SD-b isolated from soil.</title>
        <authorList>
            <person name="Jung H.-Y."/>
        </authorList>
    </citation>
    <scope>NUCLEOTIDE SEQUENCE [LARGE SCALE GENOMIC DNA]</scope>
    <source>
        <strain evidence="2 3">SD-b</strain>
    </source>
</reference>
<proteinExistence type="predicted"/>
<evidence type="ECO:0000313" key="3">
    <source>
        <dbReference type="Proteomes" id="UP000660024"/>
    </source>
</evidence>
<accession>A0ABS1BJW4</accession>
<comment type="caution">
    <text evidence="2">The sequence shown here is derived from an EMBL/GenBank/DDBJ whole genome shotgun (WGS) entry which is preliminary data.</text>
</comment>
<dbReference type="Pfam" id="PF09917">
    <property type="entry name" value="DUF2147"/>
    <property type="match status" value="1"/>
</dbReference>
<dbReference type="Gene3D" id="2.40.128.520">
    <property type="match status" value="1"/>
</dbReference>
<gene>
    <name evidence="2" type="ORF">I5M32_09485</name>
</gene>
<keyword evidence="3" id="KW-1185">Reference proteome</keyword>
<dbReference type="PANTHER" id="PTHR36919">
    <property type="entry name" value="BLR1215 PROTEIN"/>
    <property type="match status" value="1"/>
</dbReference>
<organism evidence="2 3">
    <name type="scientific">Pedobacter segetis</name>
    <dbReference type="NCBI Taxonomy" id="2793069"/>
    <lineage>
        <taxon>Bacteria</taxon>
        <taxon>Pseudomonadati</taxon>
        <taxon>Bacteroidota</taxon>
        <taxon>Sphingobacteriia</taxon>
        <taxon>Sphingobacteriales</taxon>
        <taxon>Sphingobacteriaceae</taxon>
        <taxon>Pedobacter</taxon>
    </lineage>
</organism>
<feature type="domain" description="DUF2147" evidence="1">
    <location>
        <begin position="31"/>
        <end position="149"/>
    </location>
</feature>
<dbReference type="EMBL" id="JAEHFY010000012">
    <property type="protein sequence ID" value="MBK0383189.1"/>
    <property type="molecule type" value="Genomic_DNA"/>
</dbReference>
<dbReference type="PANTHER" id="PTHR36919:SF2">
    <property type="entry name" value="BLL6627 PROTEIN"/>
    <property type="match status" value="1"/>
</dbReference>
<dbReference type="InterPro" id="IPR019223">
    <property type="entry name" value="DUF2147"/>
</dbReference>
<dbReference type="Proteomes" id="UP000660024">
    <property type="component" value="Unassembled WGS sequence"/>
</dbReference>
<sequence>MGIKTLLITFVMLFPRTEIKSALLQENLILGKWISVKKNVIVDVYKENNLFRAKVIWFSDADNPAKPMATRTDWRNPDANLRSRKLLGMDILKNLTYKSSSKRWEDGLIYDPLSGREWSSVVYFNDQKQLEVKGYWHFEFISKTMIFNRLKD</sequence>